<reference evidence="1" key="1">
    <citation type="submission" date="2020-04" db="EMBL/GenBank/DDBJ databases">
        <authorList>
            <person name="Zhang T."/>
        </authorList>
    </citation>
    <scope>NUCLEOTIDE SEQUENCE</scope>
    <source>
        <strain evidence="1">HKST-UBA16</strain>
    </source>
</reference>
<name>A0A955HYJ9_9BACT</name>
<accession>A0A955HYJ9</accession>
<reference evidence="1" key="2">
    <citation type="journal article" date="2021" name="Microbiome">
        <title>Successional dynamics and alternative stable states in a saline activated sludge microbial community over 9 years.</title>
        <authorList>
            <person name="Wang Y."/>
            <person name="Ye J."/>
            <person name="Ju F."/>
            <person name="Liu L."/>
            <person name="Boyd J.A."/>
            <person name="Deng Y."/>
            <person name="Parks D.H."/>
            <person name="Jiang X."/>
            <person name="Yin X."/>
            <person name="Woodcroft B.J."/>
            <person name="Tyson G.W."/>
            <person name="Hugenholtz P."/>
            <person name="Polz M.F."/>
            <person name="Zhang T."/>
        </authorList>
    </citation>
    <scope>NUCLEOTIDE SEQUENCE</scope>
    <source>
        <strain evidence="1">HKST-UBA16</strain>
    </source>
</reference>
<protein>
    <submittedName>
        <fullName evidence="1">Uncharacterized protein</fullName>
    </submittedName>
</protein>
<dbReference type="AlphaFoldDB" id="A0A955HYJ9"/>
<dbReference type="EMBL" id="JAGQLM010000165">
    <property type="protein sequence ID" value="MCA9375390.1"/>
    <property type="molecule type" value="Genomic_DNA"/>
</dbReference>
<evidence type="ECO:0000313" key="1">
    <source>
        <dbReference type="EMBL" id="MCA9375390.1"/>
    </source>
</evidence>
<dbReference type="Proteomes" id="UP000748332">
    <property type="component" value="Unassembled WGS sequence"/>
</dbReference>
<organism evidence="1 2">
    <name type="scientific">Candidatus Dojkabacteria bacterium</name>
    <dbReference type="NCBI Taxonomy" id="2099670"/>
    <lineage>
        <taxon>Bacteria</taxon>
        <taxon>Candidatus Dojkabacteria</taxon>
    </lineage>
</organism>
<comment type="caution">
    <text evidence="1">The sequence shown here is derived from an EMBL/GenBank/DDBJ whole genome shotgun (WGS) entry which is preliminary data.</text>
</comment>
<proteinExistence type="predicted"/>
<gene>
    <name evidence="1" type="ORF">KC622_03605</name>
</gene>
<evidence type="ECO:0000313" key="2">
    <source>
        <dbReference type="Proteomes" id="UP000748332"/>
    </source>
</evidence>
<sequence>MPNSKNDVRYIVVVTTDGMFDSLLPCGIVDFETAELEIKKAKEEDKQRDWQYEYKIVSVDLNLDEKKK</sequence>